<dbReference type="InterPro" id="IPR036188">
    <property type="entry name" value="FAD/NAD-bd_sf"/>
</dbReference>
<dbReference type="RefSeq" id="WP_248360739.1">
    <property type="nucleotide sequence ID" value="NZ_AP025591.1"/>
</dbReference>
<keyword evidence="4" id="KW-0274">FAD</keyword>
<dbReference type="Gene3D" id="3.50.50.60">
    <property type="entry name" value="FAD/NAD(P)-binding domain"/>
    <property type="match status" value="2"/>
</dbReference>
<dbReference type="InterPro" id="IPR029324">
    <property type="entry name" value="AIF_C"/>
</dbReference>
<organism evidence="11 12">
    <name type="scientific">Anaeromyxobacter oryzae</name>
    <dbReference type="NCBI Taxonomy" id="2918170"/>
    <lineage>
        <taxon>Bacteria</taxon>
        <taxon>Pseudomonadati</taxon>
        <taxon>Myxococcota</taxon>
        <taxon>Myxococcia</taxon>
        <taxon>Myxococcales</taxon>
        <taxon>Cystobacterineae</taxon>
        <taxon>Anaeromyxobacteraceae</taxon>
        <taxon>Anaeromyxobacter</taxon>
    </lineage>
</organism>
<dbReference type="EMBL" id="AP025591">
    <property type="protein sequence ID" value="BDG03060.1"/>
    <property type="molecule type" value="Genomic_DNA"/>
</dbReference>
<evidence type="ECO:0000256" key="2">
    <source>
        <dbReference type="ARBA" id="ARBA00022630"/>
    </source>
</evidence>
<evidence type="ECO:0000259" key="10">
    <source>
        <dbReference type="Pfam" id="PF14721"/>
    </source>
</evidence>
<dbReference type="PANTHER" id="PTHR43557">
    <property type="entry name" value="APOPTOSIS-INDUCING FACTOR 1"/>
    <property type="match status" value="1"/>
</dbReference>
<evidence type="ECO:0000256" key="4">
    <source>
        <dbReference type="ARBA" id="ARBA00022827"/>
    </source>
</evidence>
<evidence type="ECO:0000259" key="9">
    <source>
        <dbReference type="Pfam" id="PF07992"/>
    </source>
</evidence>
<accession>A0ABM7WUC0</accession>
<evidence type="ECO:0000256" key="5">
    <source>
        <dbReference type="ARBA" id="ARBA00022946"/>
    </source>
</evidence>
<evidence type="ECO:0000256" key="6">
    <source>
        <dbReference type="ARBA" id="ARBA00023002"/>
    </source>
</evidence>
<protein>
    <submittedName>
        <fullName evidence="11">N-acylamino acid racemase</fullName>
    </submittedName>
</protein>
<dbReference type="InterPro" id="IPR050446">
    <property type="entry name" value="FAD-oxidoreductase/Apoptosis"/>
</dbReference>
<evidence type="ECO:0000256" key="3">
    <source>
        <dbReference type="ARBA" id="ARBA00022703"/>
    </source>
</evidence>
<sequence length="385" mass="41106">MQTHVIVGGGMTGHAAAAAIREKDPGARVVVLGAEPEAPYARPPLTKGLWLGKEESSVLLAPVDVDWLAGRRAVSVDTARHEVTDDQGGVHRYDRLLLATGGRPRRLPFGGDRVIYYRTLADYRRLRGVAGKRVAVIGGGFIGSEIAASLAQNGKEVTMVFPDARIGARVYPAGLGDFLMRTYEDRCVRVLAGEQVTGIEARGDETAVLTGTGQQIVADAVVAGIGIVPETTLAEAAGIRCSDGIEVDARLETSAPDVFAAGDVARFPSPALGRSIRVEHEDAALTMGAAAGRIMAGSGERYEHLPFFYSDMFDLGYEAVGVLDARLETIESWKTPFREGAIYYLDGDAVRGVLLWGMFGHVDAARALIEGRRAVPRAELVHAIE</sequence>
<proteinExistence type="predicted"/>
<keyword evidence="3" id="KW-0053">Apoptosis</keyword>
<dbReference type="InterPro" id="IPR016156">
    <property type="entry name" value="FAD/NAD-linked_Rdtase_dimer_sf"/>
</dbReference>
<keyword evidence="5" id="KW-0809">Transit peptide</keyword>
<evidence type="ECO:0000313" key="11">
    <source>
        <dbReference type="EMBL" id="BDG03060.1"/>
    </source>
</evidence>
<keyword evidence="12" id="KW-1185">Reference proteome</keyword>
<dbReference type="SMART" id="SM01353">
    <property type="entry name" value="AIF_C"/>
    <property type="match status" value="1"/>
</dbReference>
<feature type="domain" description="Mitochondrial apoptosis-inducing factor C-terminal" evidence="10">
    <location>
        <begin position="291"/>
        <end position="333"/>
    </location>
</feature>
<name>A0ABM7WUC0_9BACT</name>
<dbReference type="Pfam" id="PF14721">
    <property type="entry name" value="AIF_C"/>
    <property type="match status" value="1"/>
</dbReference>
<dbReference type="PRINTS" id="PR00368">
    <property type="entry name" value="FADPNR"/>
</dbReference>
<dbReference type="SUPFAM" id="SSF55424">
    <property type="entry name" value="FAD/NAD-linked reductases, dimerisation (C-terminal) domain"/>
    <property type="match status" value="1"/>
</dbReference>
<dbReference type="InterPro" id="IPR023753">
    <property type="entry name" value="FAD/NAD-binding_dom"/>
</dbReference>
<dbReference type="Gene3D" id="3.30.390.30">
    <property type="match status" value="1"/>
</dbReference>
<comment type="catalytic activity">
    <reaction evidence="8">
        <text>A + NADH + H(+) = AH2 + NAD(+)</text>
        <dbReference type="Rhea" id="RHEA:11356"/>
        <dbReference type="ChEBI" id="CHEBI:13193"/>
        <dbReference type="ChEBI" id="CHEBI:15378"/>
        <dbReference type="ChEBI" id="CHEBI:17499"/>
        <dbReference type="ChEBI" id="CHEBI:57540"/>
        <dbReference type="ChEBI" id="CHEBI:57945"/>
    </reaction>
</comment>
<gene>
    <name evidence="11" type="ORF">AMOR_20560</name>
</gene>
<evidence type="ECO:0000313" key="12">
    <source>
        <dbReference type="Proteomes" id="UP001162891"/>
    </source>
</evidence>
<dbReference type="PRINTS" id="PR00469">
    <property type="entry name" value="PNDRDTASEII"/>
</dbReference>
<evidence type="ECO:0000256" key="8">
    <source>
        <dbReference type="ARBA" id="ARBA00047786"/>
    </source>
</evidence>
<keyword evidence="2" id="KW-0285">Flavoprotein</keyword>
<dbReference type="PANTHER" id="PTHR43557:SF4">
    <property type="entry name" value="APOPTOSIS-INDUCING FACTOR 1, MITOCHONDRIAL"/>
    <property type="match status" value="1"/>
</dbReference>
<dbReference type="Pfam" id="PF07992">
    <property type="entry name" value="Pyr_redox_2"/>
    <property type="match status" value="1"/>
</dbReference>
<reference evidence="12" key="1">
    <citation type="journal article" date="2022" name="Int. J. Syst. Evol. Microbiol.">
        <title>Anaeromyxobacter oryzae sp. nov., Anaeromyxobacter diazotrophicus sp. nov. and Anaeromyxobacter paludicola sp. nov., isolated from paddy soils.</title>
        <authorList>
            <person name="Itoh H."/>
            <person name="Xu Z."/>
            <person name="Mise K."/>
            <person name="Masuda Y."/>
            <person name="Ushijima N."/>
            <person name="Hayakawa C."/>
            <person name="Shiratori Y."/>
            <person name="Senoo K."/>
        </authorList>
    </citation>
    <scope>NUCLEOTIDE SEQUENCE [LARGE SCALE GENOMIC DNA]</scope>
    <source>
        <strain evidence="12">Red232</strain>
    </source>
</reference>
<dbReference type="SUPFAM" id="SSF51905">
    <property type="entry name" value="FAD/NAD(P)-binding domain"/>
    <property type="match status" value="1"/>
</dbReference>
<evidence type="ECO:0000256" key="1">
    <source>
        <dbReference type="ARBA" id="ARBA00001974"/>
    </source>
</evidence>
<feature type="domain" description="FAD/NAD(P)-binding" evidence="9">
    <location>
        <begin position="4"/>
        <end position="269"/>
    </location>
</feature>
<evidence type="ECO:0000256" key="7">
    <source>
        <dbReference type="ARBA" id="ARBA00023027"/>
    </source>
</evidence>
<comment type="cofactor">
    <cofactor evidence="1">
        <name>FAD</name>
        <dbReference type="ChEBI" id="CHEBI:57692"/>
    </cofactor>
</comment>
<keyword evidence="7" id="KW-0520">NAD</keyword>
<keyword evidence="6" id="KW-0560">Oxidoreductase</keyword>
<dbReference type="Proteomes" id="UP001162891">
    <property type="component" value="Chromosome"/>
</dbReference>